<evidence type="ECO:0000313" key="3">
    <source>
        <dbReference type="Proteomes" id="UP001187192"/>
    </source>
</evidence>
<protein>
    <submittedName>
        <fullName evidence="2">Uncharacterized protein</fullName>
    </submittedName>
</protein>
<keyword evidence="3" id="KW-1185">Reference proteome</keyword>
<dbReference type="AlphaFoldDB" id="A0AA88J487"/>
<keyword evidence="1" id="KW-0472">Membrane</keyword>
<dbReference type="EMBL" id="BTGU01000128">
    <property type="protein sequence ID" value="GMN62389.1"/>
    <property type="molecule type" value="Genomic_DNA"/>
</dbReference>
<feature type="transmembrane region" description="Helical" evidence="1">
    <location>
        <begin position="103"/>
        <end position="124"/>
    </location>
</feature>
<evidence type="ECO:0000313" key="2">
    <source>
        <dbReference type="EMBL" id="GMN62389.1"/>
    </source>
</evidence>
<feature type="transmembrane region" description="Helical" evidence="1">
    <location>
        <begin position="76"/>
        <end position="97"/>
    </location>
</feature>
<gene>
    <name evidence="2" type="ORF">TIFTF001_031474</name>
</gene>
<dbReference type="Proteomes" id="UP001187192">
    <property type="component" value="Unassembled WGS sequence"/>
</dbReference>
<organism evidence="2 3">
    <name type="scientific">Ficus carica</name>
    <name type="common">Common fig</name>
    <dbReference type="NCBI Taxonomy" id="3494"/>
    <lineage>
        <taxon>Eukaryota</taxon>
        <taxon>Viridiplantae</taxon>
        <taxon>Streptophyta</taxon>
        <taxon>Embryophyta</taxon>
        <taxon>Tracheophyta</taxon>
        <taxon>Spermatophyta</taxon>
        <taxon>Magnoliopsida</taxon>
        <taxon>eudicotyledons</taxon>
        <taxon>Gunneridae</taxon>
        <taxon>Pentapetalae</taxon>
        <taxon>rosids</taxon>
        <taxon>fabids</taxon>
        <taxon>Rosales</taxon>
        <taxon>Moraceae</taxon>
        <taxon>Ficeae</taxon>
        <taxon>Ficus</taxon>
    </lineage>
</organism>
<name>A0AA88J487_FICCA</name>
<sequence>MYWTAALKFEHCSPHCCCYGTYESALQPWNPKLQCLVAIQNFEALQGFSFQIQSCSLDNLQGHSVQGRTFFSGDKWGGAGMVAVGCSPLRIAGVQIWEEISDLIWAIIDLATSATIPQVVVWVVGLRRHGQRRRGLDGW</sequence>
<keyword evidence="1" id="KW-1133">Transmembrane helix</keyword>
<comment type="caution">
    <text evidence="2">The sequence shown here is derived from an EMBL/GenBank/DDBJ whole genome shotgun (WGS) entry which is preliminary data.</text>
</comment>
<accession>A0AA88J487</accession>
<evidence type="ECO:0000256" key="1">
    <source>
        <dbReference type="SAM" id="Phobius"/>
    </source>
</evidence>
<reference evidence="2" key="1">
    <citation type="submission" date="2023-07" db="EMBL/GenBank/DDBJ databases">
        <title>draft genome sequence of fig (Ficus carica).</title>
        <authorList>
            <person name="Takahashi T."/>
            <person name="Nishimura K."/>
        </authorList>
    </citation>
    <scope>NUCLEOTIDE SEQUENCE</scope>
</reference>
<keyword evidence="1" id="KW-0812">Transmembrane</keyword>
<proteinExistence type="predicted"/>